<name>A0AAD9VBU2_ACRCE</name>
<reference evidence="2" key="2">
    <citation type="journal article" date="2023" name="Science">
        <title>Genomic signatures of disease resistance in endangered staghorn corals.</title>
        <authorList>
            <person name="Vollmer S.V."/>
            <person name="Selwyn J.D."/>
            <person name="Despard B.A."/>
            <person name="Roesel C.L."/>
        </authorList>
    </citation>
    <scope>NUCLEOTIDE SEQUENCE</scope>
    <source>
        <strain evidence="2">K2</strain>
    </source>
</reference>
<comment type="caution">
    <text evidence="2">The sequence shown here is derived from an EMBL/GenBank/DDBJ whole genome shotgun (WGS) entry which is preliminary data.</text>
</comment>
<keyword evidence="3" id="KW-1185">Reference proteome</keyword>
<gene>
    <name evidence="2" type="ORF">P5673_006789</name>
</gene>
<accession>A0AAD9VBU2</accession>
<dbReference type="AlphaFoldDB" id="A0AAD9VBU2"/>
<evidence type="ECO:0000313" key="3">
    <source>
        <dbReference type="Proteomes" id="UP001249851"/>
    </source>
</evidence>
<evidence type="ECO:0000313" key="2">
    <source>
        <dbReference type="EMBL" id="KAK2568773.1"/>
    </source>
</evidence>
<dbReference type="Proteomes" id="UP001249851">
    <property type="component" value="Unassembled WGS sequence"/>
</dbReference>
<sequence length="88" mass="8567">MGCCCSNEGNGDNWKVSKGQYGGKSRREEQKGSSEGYGGSYGGYDGGDEGCLGCIFGGGDDSYEGYGGESCGGDGGDDCGGDGGGGGD</sequence>
<feature type="region of interest" description="Disordered" evidence="1">
    <location>
        <begin position="1"/>
        <end position="41"/>
    </location>
</feature>
<organism evidence="2 3">
    <name type="scientific">Acropora cervicornis</name>
    <name type="common">Staghorn coral</name>
    <dbReference type="NCBI Taxonomy" id="6130"/>
    <lineage>
        <taxon>Eukaryota</taxon>
        <taxon>Metazoa</taxon>
        <taxon>Cnidaria</taxon>
        <taxon>Anthozoa</taxon>
        <taxon>Hexacorallia</taxon>
        <taxon>Scleractinia</taxon>
        <taxon>Astrocoeniina</taxon>
        <taxon>Acroporidae</taxon>
        <taxon>Acropora</taxon>
    </lineage>
</organism>
<protein>
    <submittedName>
        <fullName evidence="2">Uncharacterized protein</fullName>
    </submittedName>
</protein>
<evidence type="ECO:0000256" key="1">
    <source>
        <dbReference type="SAM" id="MobiDB-lite"/>
    </source>
</evidence>
<proteinExistence type="predicted"/>
<reference evidence="2" key="1">
    <citation type="journal article" date="2023" name="G3 (Bethesda)">
        <title>Whole genome assembly and annotation of the endangered Caribbean coral Acropora cervicornis.</title>
        <authorList>
            <person name="Selwyn J.D."/>
            <person name="Vollmer S.V."/>
        </authorList>
    </citation>
    <scope>NUCLEOTIDE SEQUENCE</scope>
    <source>
        <strain evidence="2">K2</strain>
    </source>
</reference>
<dbReference type="EMBL" id="JARQWQ010000011">
    <property type="protein sequence ID" value="KAK2568773.1"/>
    <property type="molecule type" value="Genomic_DNA"/>
</dbReference>